<keyword evidence="5 9" id="KW-0064">Aspartyl protease</keyword>
<name>A0A6I0F134_9FIRM</name>
<feature type="transmembrane region" description="Helical" evidence="9">
    <location>
        <begin position="143"/>
        <end position="163"/>
    </location>
</feature>
<dbReference type="NCBIfam" id="TIGR00077">
    <property type="entry name" value="lspA"/>
    <property type="match status" value="1"/>
</dbReference>
<comment type="catalytic activity">
    <reaction evidence="9">
        <text>Release of signal peptides from bacterial membrane prolipoproteins. Hydrolyzes -Xaa-Yaa-Zaa-|-(S,diacylglyceryl)Cys-, in which Xaa is hydrophobic (preferably Leu), and Yaa (Ala or Ser) and Zaa (Gly or Ala) have small, neutral side chains.</text>
        <dbReference type="EC" id="3.4.23.36"/>
    </reaction>
</comment>
<keyword evidence="3 9" id="KW-0645">Protease</keyword>
<dbReference type="EC" id="3.4.23.36" evidence="9"/>
<evidence type="ECO:0000256" key="5">
    <source>
        <dbReference type="ARBA" id="ARBA00022750"/>
    </source>
</evidence>
<feature type="transmembrane region" description="Helical" evidence="9">
    <location>
        <begin position="56"/>
        <end position="75"/>
    </location>
</feature>
<evidence type="ECO:0000256" key="4">
    <source>
        <dbReference type="ARBA" id="ARBA00022692"/>
    </source>
</evidence>
<dbReference type="OrthoDB" id="9810259at2"/>
<protein>
    <recommendedName>
        <fullName evidence="9">Lipoprotein signal peptidase</fullName>
        <ecNumber evidence="9">3.4.23.36</ecNumber>
    </recommendedName>
    <alternativeName>
        <fullName evidence="9">Prolipoprotein signal peptidase</fullName>
    </alternativeName>
    <alternativeName>
        <fullName evidence="9">Signal peptidase II</fullName>
        <shortName evidence="9">SPase II</shortName>
    </alternativeName>
</protein>
<evidence type="ECO:0000313" key="12">
    <source>
        <dbReference type="Proteomes" id="UP000468766"/>
    </source>
</evidence>
<dbReference type="InterPro" id="IPR001872">
    <property type="entry name" value="Peptidase_A8"/>
</dbReference>
<feature type="transmembrane region" description="Helical" evidence="9">
    <location>
        <begin position="25"/>
        <end position="44"/>
    </location>
</feature>
<dbReference type="Proteomes" id="UP000468766">
    <property type="component" value="Unassembled WGS sequence"/>
</dbReference>
<evidence type="ECO:0000256" key="9">
    <source>
        <dbReference type="HAMAP-Rule" id="MF_00161"/>
    </source>
</evidence>
<dbReference type="Pfam" id="PF01252">
    <property type="entry name" value="Peptidase_A8"/>
    <property type="match status" value="1"/>
</dbReference>
<comment type="similarity">
    <text evidence="1 9 10">Belongs to the peptidase A8 family.</text>
</comment>
<dbReference type="UniPathway" id="UPA00665"/>
<evidence type="ECO:0000256" key="3">
    <source>
        <dbReference type="ARBA" id="ARBA00022670"/>
    </source>
</evidence>
<dbReference type="PANTHER" id="PTHR33695">
    <property type="entry name" value="LIPOPROTEIN SIGNAL PEPTIDASE"/>
    <property type="match status" value="1"/>
</dbReference>
<dbReference type="GO" id="GO:0005886">
    <property type="term" value="C:plasma membrane"/>
    <property type="evidence" value="ECO:0007669"/>
    <property type="project" value="UniProtKB-SubCell"/>
</dbReference>
<keyword evidence="2 9" id="KW-1003">Cell membrane</keyword>
<gene>
    <name evidence="9 11" type="primary">lspA</name>
    <name evidence="11" type="ORF">F9B85_02075</name>
</gene>
<keyword evidence="6 9" id="KW-0378">Hydrolase</keyword>
<keyword evidence="4 9" id="KW-0812">Transmembrane</keyword>
<comment type="subcellular location">
    <subcellularLocation>
        <location evidence="9">Cell membrane</location>
        <topology evidence="9">Multi-pass membrane protein</topology>
    </subcellularLocation>
</comment>
<feature type="active site" evidence="9">
    <location>
        <position position="148"/>
    </location>
</feature>
<comment type="caution">
    <text evidence="11">The sequence shown here is derived from an EMBL/GenBank/DDBJ whole genome shotgun (WGS) entry which is preliminary data.</text>
</comment>
<evidence type="ECO:0000256" key="1">
    <source>
        <dbReference type="ARBA" id="ARBA00006139"/>
    </source>
</evidence>
<evidence type="ECO:0000256" key="7">
    <source>
        <dbReference type="ARBA" id="ARBA00022989"/>
    </source>
</evidence>
<evidence type="ECO:0000313" key="11">
    <source>
        <dbReference type="EMBL" id="KAB2954696.1"/>
    </source>
</evidence>
<feature type="active site" evidence="9">
    <location>
        <position position="134"/>
    </location>
</feature>
<evidence type="ECO:0000256" key="6">
    <source>
        <dbReference type="ARBA" id="ARBA00022801"/>
    </source>
</evidence>
<feature type="transmembrane region" description="Helical" evidence="9">
    <location>
        <begin position="81"/>
        <end position="98"/>
    </location>
</feature>
<dbReference type="AlphaFoldDB" id="A0A6I0F134"/>
<dbReference type="GO" id="GO:0006508">
    <property type="term" value="P:proteolysis"/>
    <property type="evidence" value="ECO:0007669"/>
    <property type="project" value="UniProtKB-KW"/>
</dbReference>
<keyword evidence="12" id="KW-1185">Reference proteome</keyword>
<keyword evidence="8 9" id="KW-0472">Membrane</keyword>
<dbReference type="HAMAP" id="MF_00161">
    <property type="entry name" value="LspA"/>
    <property type="match status" value="1"/>
</dbReference>
<comment type="function">
    <text evidence="9">This protein specifically catalyzes the removal of signal peptides from prolipoproteins.</text>
</comment>
<evidence type="ECO:0000256" key="2">
    <source>
        <dbReference type="ARBA" id="ARBA00022475"/>
    </source>
</evidence>
<keyword evidence="7 9" id="KW-1133">Transmembrane helix</keyword>
<accession>A0A6I0F134</accession>
<dbReference type="EMBL" id="WBXO01000001">
    <property type="protein sequence ID" value="KAB2954696.1"/>
    <property type="molecule type" value="Genomic_DNA"/>
</dbReference>
<dbReference type="PRINTS" id="PR00781">
    <property type="entry name" value="LIPOSIGPTASE"/>
</dbReference>
<evidence type="ECO:0000256" key="10">
    <source>
        <dbReference type="RuleBase" id="RU004181"/>
    </source>
</evidence>
<sequence>MKRFSEEGVYLSLKKWLPQKVSNKAFWVVVLALIVSDQLTKWIVQQQMNLHDTIPLIPNIFHITYILNPGAAFGLMAYQKSFFIVVTLIVLLAILYFYRKIPPEQSSFRLGLAFQGGGATGNLIDRVKEGYVVDFIDFRIWPVFNIADIAITLGVILLIYSIVTMPEEDEKIFK</sequence>
<dbReference type="GO" id="GO:0004190">
    <property type="term" value="F:aspartic-type endopeptidase activity"/>
    <property type="evidence" value="ECO:0007669"/>
    <property type="project" value="UniProtKB-UniRule"/>
</dbReference>
<reference evidence="11 12" key="1">
    <citation type="submission" date="2019-10" db="EMBL/GenBank/DDBJ databases">
        <title>Whole-genome sequence of the extremophile Heliorestis acidaminivorans DSM 24790.</title>
        <authorList>
            <person name="Kyndt J.A."/>
            <person name="Meyer T.E."/>
        </authorList>
    </citation>
    <scope>NUCLEOTIDE SEQUENCE [LARGE SCALE GENOMIC DNA]</scope>
    <source>
        <strain evidence="11 12">DSM 24790</strain>
    </source>
</reference>
<proteinExistence type="inferred from homology"/>
<dbReference type="PANTHER" id="PTHR33695:SF1">
    <property type="entry name" value="LIPOPROTEIN SIGNAL PEPTIDASE"/>
    <property type="match status" value="1"/>
</dbReference>
<evidence type="ECO:0000256" key="8">
    <source>
        <dbReference type="ARBA" id="ARBA00023136"/>
    </source>
</evidence>
<organism evidence="11 12">
    <name type="scientific">Heliorestis acidaminivorans</name>
    <dbReference type="NCBI Taxonomy" id="553427"/>
    <lineage>
        <taxon>Bacteria</taxon>
        <taxon>Bacillati</taxon>
        <taxon>Bacillota</taxon>
        <taxon>Clostridia</taxon>
        <taxon>Eubacteriales</taxon>
        <taxon>Heliobacteriaceae</taxon>
        <taxon>Heliorestis</taxon>
    </lineage>
</organism>
<comment type="pathway">
    <text evidence="9">Protein modification; lipoprotein biosynthesis (signal peptide cleavage).</text>
</comment>